<evidence type="ECO:0000313" key="7">
    <source>
        <dbReference type="Proteomes" id="UP000585474"/>
    </source>
</evidence>
<accession>A0A7J0FLG0</accession>
<comment type="similarity">
    <text evidence="5">Belongs to the Psb28 family.</text>
</comment>
<dbReference type="PANTHER" id="PTHR34963:SF2">
    <property type="entry name" value="PHOTOSYSTEM II REACTION CENTER PSB28 PROTEIN, CHLOROPLASTIC"/>
    <property type="match status" value="1"/>
</dbReference>
<dbReference type="Proteomes" id="UP000585474">
    <property type="component" value="Unassembled WGS sequence"/>
</dbReference>
<dbReference type="GO" id="GO:0009654">
    <property type="term" value="C:photosystem II oxygen evolving complex"/>
    <property type="evidence" value="ECO:0007669"/>
    <property type="project" value="InterPro"/>
</dbReference>
<evidence type="ECO:0000256" key="1">
    <source>
        <dbReference type="ARBA" id="ARBA00004170"/>
    </source>
</evidence>
<comment type="caution">
    <text evidence="6">The sequence shown here is derived from an EMBL/GenBank/DDBJ whole genome shotgun (WGS) entry which is preliminary data.</text>
</comment>
<dbReference type="Pfam" id="PF03912">
    <property type="entry name" value="Psb28"/>
    <property type="match status" value="1"/>
</dbReference>
<keyword evidence="7" id="KW-1185">Reference proteome</keyword>
<keyword evidence="2 5" id="KW-0602">Photosynthesis</keyword>
<sequence>MACWDWTALMEWPYSALINPRFFDSSSEVGDITGFYMIDEEGVLQSVDVSAKFINGQPSRIEAKYVMRTPMEWDRFMRFMGEICQSKWLTVRQKMRNAYPSPPQHWYLW</sequence>
<evidence type="ECO:0000256" key="5">
    <source>
        <dbReference type="RuleBase" id="RU003509"/>
    </source>
</evidence>
<dbReference type="OrthoDB" id="1938621at2759"/>
<dbReference type="EMBL" id="BJWL01000013">
    <property type="protein sequence ID" value="GFY99535.1"/>
    <property type="molecule type" value="Genomic_DNA"/>
</dbReference>
<protein>
    <recommendedName>
        <fullName evidence="5">Photosystem II reaction center Psb28 protein</fullName>
    </recommendedName>
</protein>
<name>A0A7J0FLG0_9ERIC</name>
<dbReference type="AlphaFoldDB" id="A0A7J0FLG0"/>
<dbReference type="InterPro" id="IPR038676">
    <property type="entry name" value="Psb28_c1_sf"/>
</dbReference>
<keyword evidence="4 5" id="KW-0604">Photosystem II</keyword>
<comment type="subcellular location">
    <subcellularLocation>
        <location evidence="1">Membrane</location>
        <topology evidence="1">Peripheral membrane protein</topology>
    </subcellularLocation>
</comment>
<dbReference type="GO" id="GO:0009535">
    <property type="term" value="C:chloroplast thylakoid membrane"/>
    <property type="evidence" value="ECO:0007669"/>
    <property type="project" value="TreeGrafter"/>
</dbReference>
<reference evidence="6 7" key="1">
    <citation type="submission" date="2019-07" db="EMBL/GenBank/DDBJ databases">
        <title>De Novo Assembly of kiwifruit Actinidia rufa.</title>
        <authorList>
            <person name="Sugita-Konishi S."/>
            <person name="Sato K."/>
            <person name="Mori E."/>
            <person name="Abe Y."/>
            <person name="Kisaki G."/>
            <person name="Hamano K."/>
            <person name="Suezawa K."/>
            <person name="Otani M."/>
            <person name="Fukuda T."/>
            <person name="Manabe T."/>
            <person name="Gomi K."/>
            <person name="Tabuchi M."/>
            <person name="Akimitsu K."/>
            <person name="Kataoka I."/>
        </authorList>
    </citation>
    <scope>NUCLEOTIDE SEQUENCE [LARGE SCALE GENOMIC DNA]</scope>
    <source>
        <strain evidence="7">cv. Fuchu</strain>
    </source>
</reference>
<dbReference type="PANTHER" id="PTHR34963">
    <property type="match status" value="1"/>
</dbReference>
<dbReference type="InterPro" id="IPR005610">
    <property type="entry name" value="PSII_Psb28_class-1"/>
</dbReference>
<dbReference type="Gene3D" id="2.40.30.220">
    <property type="entry name" value="Photosystem II Psb28"/>
    <property type="match status" value="1"/>
</dbReference>
<evidence type="ECO:0000256" key="3">
    <source>
        <dbReference type="ARBA" id="ARBA00023136"/>
    </source>
</evidence>
<gene>
    <name evidence="6" type="ORF">Acr_13g0009350</name>
</gene>
<dbReference type="GO" id="GO:0015979">
    <property type="term" value="P:photosynthesis"/>
    <property type="evidence" value="ECO:0007669"/>
    <property type="project" value="UniProtKB-KW"/>
</dbReference>
<evidence type="ECO:0000256" key="2">
    <source>
        <dbReference type="ARBA" id="ARBA00022531"/>
    </source>
</evidence>
<organism evidence="6 7">
    <name type="scientific">Actinidia rufa</name>
    <dbReference type="NCBI Taxonomy" id="165716"/>
    <lineage>
        <taxon>Eukaryota</taxon>
        <taxon>Viridiplantae</taxon>
        <taxon>Streptophyta</taxon>
        <taxon>Embryophyta</taxon>
        <taxon>Tracheophyta</taxon>
        <taxon>Spermatophyta</taxon>
        <taxon>Magnoliopsida</taxon>
        <taxon>eudicotyledons</taxon>
        <taxon>Gunneridae</taxon>
        <taxon>Pentapetalae</taxon>
        <taxon>asterids</taxon>
        <taxon>Ericales</taxon>
        <taxon>Actinidiaceae</taxon>
        <taxon>Actinidia</taxon>
    </lineage>
</organism>
<evidence type="ECO:0000256" key="4">
    <source>
        <dbReference type="ARBA" id="ARBA00023276"/>
    </source>
</evidence>
<proteinExistence type="inferred from homology"/>
<dbReference type="NCBIfam" id="TIGR03047">
    <property type="entry name" value="PS_II_psb28"/>
    <property type="match status" value="1"/>
</dbReference>
<keyword evidence="3" id="KW-0472">Membrane</keyword>
<evidence type="ECO:0000313" key="6">
    <source>
        <dbReference type="EMBL" id="GFY99535.1"/>
    </source>
</evidence>